<comment type="catalytic activity">
    <reaction evidence="4">
        <text>glycine + O2 + H2O = glyoxylate + H2O2 + NH4(+)</text>
        <dbReference type="Rhea" id="RHEA:11532"/>
        <dbReference type="ChEBI" id="CHEBI:15377"/>
        <dbReference type="ChEBI" id="CHEBI:15379"/>
        <dbReference type="ChEBI" id="CHEBI:16240"/>
        <dbReference type="ChEBI" id="CHEBI:28938"/>
        <dbReference type="ChEBI" id="CHEBI:36655"/>
        <dbReference type="ChEBI" id="CHEBI:57305"/>
        <dbReference type="EC" id="1.4.3.19"/>
    </reaction>
</comment>
<gene>
    <name evidence="7" type="primary">thiO</name>
    <name evidence="7" type="ORF">Pme01_16470</name>
</gene>
<keyword evidence="8" id="KW-1185">Reference proteome</keyword>
<protein>
    <recommendedName>
        <fullName evidence="5">glycine oxidase</fullName>
        <ecNumber evidence="5">1.4.3.19</ecNumber>
    </recommendedName>
</protein>
<dbReference type="GO" id="GO:0050660">
    <property type="term" value="F:flavin adenine dinucleotide binding"/>
    <property type="evidence" value="ECO:0007669"/>
    <property type="project" value="InterPro"/>
</dbReference>
<comment type="caution">
    <text evidence="7">The sequence shown here is derived from an EMBL/GenBank/DDBJ whole genome shotgun (WGS) entry which is preliminary data.</text>
</comment>
<keyword evidence="2" id="KW-0784">Thiamine biosynthesis</keyword>
<dbReference type="RefSeq" id="WP_168114984.1">
    <property type="nucleotide sequence ID" value="NZ_BOON01000015.1"/>
</dbReference>
<dbReference type="GO" id="GO:0005737">
    <property type="term" value="C:cytoplasm"/>
    <property type="evidence" value="ECO:0007669"/>
    <property type="project" value="TreeGrafter"/>
</dbReference>
<proteinExistence type="predicted"/>
<evidence type="ECO:0000256" key="3">
    <source>
        <dbReference type="ARBA" id="ARBA00023002"/>
    </source>
</evidence>
<dbReference type="EMBL" id="BOON01000015">
    <property type="protein sequence ID" value="GII22050.1"/>
    <property type="molecule type" value="Genomic_DNA"/>
</dbReference>
<dbReference type="SUPFAM" id="SSF51905">
    <property type="entry name" value="FAD/NAD(P)-binding domain"/>
    <property type="match status" value="1"/>
</dbReference>
<feature type="domain" description="FAD dependent oxidoreductase" evidence="6">
    <location>
        <begin position="4"/>
        <end position="327"/>
    </location>
</feature>
<dbReference type="GO" id="GO:0043799">
    <property type="term" value="F:glycine oxidase activity"/>
    <property type="evidence" value="ECO:0007669"/>
    <property type="project" value="UniProtKB-EC"/>
</dbReference>
<evidence type="ECO:0000259" key="6">
    <source>
        <dbReference type="Pfam" id="PF01266"/>
    </source>
</evidence>
<evidence type="ECO:0000256" key="1">
    <source>
        <dbReference type="ARBA" id="ARBA00004948"/>
    </source>
</evidence>
<dbReference type="PANTHER" id="PTHR13847">
    <property type="entry name" value="SARCOSINE DEHYDROGENASE-RELATED"/>
    <property type="match status" value="1"/>
</dbReference>
<dbReference type="Pfam" id="PF01266">
    <property type="entry name" value="DAO"/>
    <property type="match status" value="1"/>
</dbReference>
<sequence length="349" mass="37206">MTTRVAVVGAGIIGLGIAWRCVQRGLDVTVYDAGEDGASTVAAGMLAPTSEIQAGEEALQGLLVDSNRRWPGFAAELEKATGVELGYRDEGTLIVALTDDDLREVRRLAGWYERAGQPVSPLTARQLREREPLLSPRVRGGAHAPQDRQVDPRRLLTALRHAVGDRIVPRKVTDLADVDADRTVVAAGIGTTTLTGLPVRPVKGQTVRLKAPAPPVRHVIRGYARSRPVYLVPRHDGELVVGATEEERGADTTVTAGGVLDLLRPAAELLPGIVEYPVTEILAGLRPGTPDNAPILGALKDNLIIAAGHYRNGVLLTPVTADLVAELVATGVPPQEIEPFTPDREALWT</sequence>
<dbReference type="AlphaFoldDB" id="A0A8J3TIH6"/>
<dbReference type="Gene3D" id="3.30.9.10">
    <property type="entry name" value="D-Amino Acid Oxidase, subunit A, domain 2"/>
    <property type="match status" value="1"/>
</dbReference>
<dbReference type="Gene3D" id="3.50.50.60">
    <property type="entry name" value="FAD/NAD(P)-binding domain"/>
    <property type="match status" value="1"/>
</dbReference>
<organism evidence="7 8">
    <name type="scientific">Planosporangium mesophilum</name>
    <dbReference type="NCBI Taxonomy" id="689768"/>
    <lineage>
        <taxon>Bacteria</taxon>
        <taxon>Bacillati</taxon>
        <taxon>Actinomycetota</taxon>
        <taxon>Actinomycetes</taxon>
        <taxon>Micromonosporales</taxon>
        <taxon>Micromonosporaceae</taxon>
        <taxon>Planosporangium</taxon>
    </lineage>
</organism>
<evidence type="ECO:0000313" key="8">
    <source>
        <dbReference type="Proteomes" id="UP000599074"/>
    </source>
</evidence>
<evidence type="ECO:0000256" key="4">
    <source>
        <dbReference type="ARBA" id="ARBA00049872"/>
    </source>
</evidence>
<dbReference type="PANTHER" id="PTHR13847:SF289">
    <property type="entry name" value="GLYCINE OXIDASE"/>
    <property type="match status" value="1"/>
</dbReference>
<dbReference type="GO" id="GO:0009229">
    <property type="term" value="P:thiamine diphosphate biosynthetic process"/>
    <property type="evidence" value="ECO:0007669"/>
    <property type="project" value="UniProtKB-UniPathway"/>
</dbReference>
<dbReference type="InterPro" id="IPR006076">
    <property type="entry name" value="FAD-dep_OxRdtase"/>
</dbReference>
<keyword evidence="3" id="KW-0560">Oxidoreductase</keyword>
<name>A0A8J3TIH6_9ACTN</name>
<comment type="pathway">
    <text evidence="1">Cofactor biosynthesis; thiamine diphosphate biosynthesis.</text>
</comment>
<dbReference type="InterPro" id="IPR036188">
    <property type="entry name" value="FAD/NAD-bd_sf"/>
</dbReference>
<reference evidence="7" key="1">
    <citation type="submission" date="2021-01" db="EMBL/GenBank/DDBJ databases">
        <title>Whole genome shotgun sequence of Planosporangium mesophilum NBRC 109066.</title>
        <authorList>
            <person name="Komaki H."/>
            <person name="Tamura T."/>
        </authorList>
    </citation>
    <scope>NUCLEOTIDE SEQUENCE</scope>
    <source>
        <strain evidence="7">NBRC 109066</strain>
    </source>
</reference>
<dbReference type="UniPathway" id="UPA00060"/>
<evidence type="ECO:0000313" key="7">
    <source>
        <dbReference type="EMBL" id="GII22050.1"/>
    </source>
</evidence>
<dbReference type="NCBIfam" id="TIGR02352">
    <property type="entry name" value="thiamin_ThiO"/>
    <property type="match status" value="1"/>
</dbReference>
<dbReference type="GO" id="GO:0009228">
    <property type="term" value="P:thiamine biosynthetic process"/>
    <property type="evidence" value="ECO:0007669"/>
    <property type="project" value="UniProtKB-KW"/>
</dbReference>
<evidence type="ECO:0000256" key="2">
    <source>
        <dbReference type="ARBA" id="ARBA00022977"/>
    </source>
</evidence>
<dbReference type="InterPro" id="IPR012727">
    <property type="entry name" value="Gly_oxidase_ThiO"/>
</dbReference>
<dbReference type="EC" id="1.4.3.19" evidence="5"/>
<accession>A0A8J3TIH6</accession>
<dbReference type="Proteomes" id="UP000599074">
    <property type="component" value="Unassembled WGS sequence"/>
</dbReference>
<evidence type="ECO:0000256" key="5">
    <source>
        <dbReference type="ARBA" id="ARBA00050018"/>
    </source>
</evidence>